<protein>
    <submittedName>
        <fullName evidence="1">Uncharacterized protein</fullName>
    </submittedName>
</protein>
<evidence type="ECO:0000313" key="2">
    <source>
        <dbReference type="Proteomes" id="UP000293547"/>
    </source>
</evidence>
<sequence length="93" mass="9991">MMLLMTRLTPCSFSSSAVARCCEVCVYAMVAPAYYSAPCSSTSSTSWGPTQLLDDNDRYSQGAMALESLMLCGILYQITGVSVELDVMGQSHS</sequence>
<reference evidence="1 2" key="1">
    <citation type="journal article" date="2019" name="bioRxiv">
        <title>Genomics, evolutionary history and diagnostics of the Alternaria alternata species group including apple and Asian pear pathotypes.</title>
        <authorList>
            <person name="Armitage A.D."/>
            <person name="Cockerton H.M."/>
            <person name="Sreenivasaprasad S."/>
            <person name="Woodhall J.W."/>
            <person name="Lane C.R."/>
            <person name="Harrison R.J."/>
            <person name="Clarkson J.P."/>
        </authorList>
    </citation>
    <scope>NUCLEOTIDE SEQUENCE [LARGE SCALE GENOMIC DNA]</scope>
    <source>
        <strain evidence="1 2">FERA 650</strain>
    </source>
</reference>
<name>A0ACB6F799_9PLEO</name>
<keyword evidence="2" id="KW-1185">Reference proteome</keyword>
<evidence type="ECO:0000313" key="1">
    <source>
        <dbReference type="EMBL" id="KAB2100245.1"/>
    </source>
</evidence>
<comment type="caution">
    <text evidence="1">The sequence shown here is derived from an EMBL/GenBank/DDBJ whole genome shotgun (WGS) entry which is preliminary data.</text>
</comment>
<proteinExistence type="predicted"/>
<accession>A0ACB6F799</accession>
<dbReference type="Proteomes" id="UP000293547">
    <property type="component" value="Unassembled WGS sequence"/>
</dbReference>
<dbReference type="EMBL" id="PDWZ02000013">
    <property type="protein sequence ID" value="KAB2100245.1"/>
    <property type="molecule type" value="Genomic_DNA"/>
</dbReference>
<gene>
    <name evidence="1" type="ORF">AG0111_0g11338</name>
</gene>
<organism evidence="1 2">
    <name type="scientific">Alternaria gaisen</name>
    <dbReference type="NCBI Taxonomy" id="167740"/>
    <lineage>
        <taxon>Eukaryota</taxon>
        <taxon>Fungi</taxon>
        <taxon>Dikarya</taxon>
        <taxon>Ascomycota</taxon>
        <taxon>Pezizomycotina</taxon>
        <taxon>Dothideomycetes</taxon>
        <taxon>Pleosporomycetidae</taxon>
        <taxon>Pleosporales</taxon>
        <taxon>Pleosporineae</taxon>
        <taxon>Pleosporaceae</taxon>
        <taxon>Alternaria</taxon>
        <taxon>Alternaria sect. Alternaria</taxon>
    </lineage>
</organism>